<evidence type="ECO:0000313" key="9">
    <source>
        <dbReference type="EMBL" id="MFC7124487.1"/>
    </source>
</evidence>
<accession>A0ABD5X7V6</accession>
<dbReference type="GO" id="GO:0006865">
    <property type="term" value="P:amino acid transport"/>
    <property type="evidence" value="ECO:0007669"/>
    <property type="project" value="UniProtKB-KW"/>
</dbReference>
<dbReference type="InterPro" id="IPR051120">
    <property type="entry name" value="ABC_AA/LPS_Transport"/>
</dbReference>
<gene>
    <name evidence="9" type="ORF">ACFQJ7_00305</name>
</gene>
<evidence type="ECO:0000256" key="2">
    <source>
        <dbReference type="ARBA" id="ARBA00022448"/>
    </source>
</evidence>
<keyword evidence="3" id="KW-0547">Nucleotide-binding</keyword>
<evidence type="ECO:0000256" key="5">
    <source>
        <dbReference type="ARBA" id="ARBA00022970"/>
    </source>
</evidence>
<dbReference type="Pfam" id="PF00005">
    <property type="entry name" value="ABC_tran"/>
    <property type="match status" value="1"/>
</dbReference>
<dbReference type="InterPro" id="IPR032823">
    <property type="entry name" value="BCA_ABC_TP_C"/>
</dbReference>
<dbReference type="PROSITE" id="PS50893">
    <property type="entry name" value="ABC_TRANSPORTER_2"/>
    <property type="match status" value="1"/>
</dbReference>
<keyword evidence="5" id="KW-0029">Amino-acid transport</keyword>
<evidence type="ECO:0000256" key="6">
    <source>
        <dbReference type="ARBA" id="ARBA00056071"/>
    </source>
</evidence>
<dbReference type="Gene3D" id="3.40.50.300">
    <property type="entry name" value="P-loop containing nucleotide triphosphate hydrolases"/>
    <property type="match status" value="1"/>
</dbReference>
<evidence type="ECO:0000256" key="7">
    <source>
        <dbReference type="ARBA" id="ARBA00072811"/>
    </source>
</evidence>
<evidence type="ECO:0000256" key="3">
    <source>
        <dbReference type="ARBA" id="ARBA00022741"/>
    </source>
</evidence>
<dbReference type="GO" id="GO:0005524">
    <property type="term" value="F:ATP binding"/>
    <property type="evidence" value="ECO:0007669"/>
    <property type="project" value="UniProtKB-KW"/>
</dbReference>
<keyword evidence="4 9" id="KW-0067">ATP-binding</keyword>
<dbReference type="InterPro" id="IPR003593">
    <property type="entry name" value="AAA+_ATPase"/>
</dbReference>
<protein>
    <recommendedName>
        <fullName evidence="7">Probable branched-chain amino acid transport ATP-binding protein LivG</fullName>
    </recommendedName>
</protein>
<evidence type="ECO:0000256" key="4">
    <source>
        <dbReference type="ARBA" id="ARBA00022840"/>
    </source>
</evidence>
<dbReference type="InterPro" id="IPR027417">
    <property type="entry name" value="P-loop_NTPase"/>
</dbReference>
<sequence length="273" mass="30409">MSETVETTTDTETTTVDQDAPLRVENLEKRFGGIVAVDDTSFDVQRGTITGLIGPNGAGKSTTFNCITGALNPTGGEVYFQGEKVTGMRPEQIANRGMVRTFQIARALSEMTVLENLMLAPKAQSGETLWRSVMPGARSGVVEQEYEVRERVWETLEFFEIDHLAYEEAGNLSGGQQKLLEMSRAMMTEPEMLLLDEPMAGVNPTLEEKLLDRIHSLREDGYTFLLVEHDMDIIMENCERVLVMHQGKLLADGDPEDIRSNDQVIEAYLGEDI</sequence>
<dbReference type="Pfam" id="PF12399">
    <property type="entry name" value="BCA_ABC_TP_C"/>
    <property type="match status" value="1"/>
</dbReference>
<dbReference type="SMART" id="SM00382">
    <property type="entry name" value="AAA"/>
    <property type="match status" value="1"/>
</dbReference>
<dbReference type="Proteomes" id="UP001596414">
    <property type="component" value="Unassembled WGS sequence"/>
</dbReference>
<dbReference type="InterPro" id="IPR017871">
    <property type="entry name" value="ABC_transporter-like_CS"/>
</dbReference>
<dbReference type="SUPFAM" id="SSF52540">
    <property type="entry name" value="P-loop containing nucleoside triphosphate hydrolases"/>
    <property type="match status" value="1"/>
</dbReference>
<keyword evidence="2" id="KW-0813">Transport</keyword>
<dbReference type="FunFam" id="3.40.50.300:FF:000421">
    <property type="entry name" value="Branched-chain amino acid ABC transporter ATP-binding protein"/>
    <property type="match status" value="1"/>
</dbReference>
<name>A0ABD5X7V6_9EURY</name>
<dbReference type="AlphaFoldDB" id="A0ABD5X7V6"/>
<evidence type="ECO:0000313" key="10">
    <source>
        <dbReference type="Proteomes" id="UP001596414"/>
    </source>
</evidence>
<organism evidence="9 10">
    <name type="scientific">Halovenus rubra</name>
    <dbReference type="NCBI Taxonomy" id="869890"/>
    <lineage>
        <taxon>Archaea</taxon>
        <taxon>Methanobacteriati</taxon>
        <taxon>Methanobacteriota</taxon>
        <taxon>Stenosarchaea group</taxon>
        <taxon>Halobacteria</taxon>
        <taxon>Halobacteriales</taxon>
        <taxon>Haloarculaceae</taxon>
        <taxon>Halovenus</taxon>
    </lineage>
</organism>
<comment type="similarity">
    <text evidence="1">Belongs to the ABC transporter superfamily.</text>
</comment>
<dbReference type="InterPro" id="IPR003439">
    <property type="entry name" value="ABC_transporter-like_ATP-bd"/>
</dbReference>
<dbReference type="PANTHER" id="PTHR45772:SF9">
    <property type="entry name" value="CONSERVED COMPONENT OF ABC TRANSPORTER FOR NATURAL AMINO ACIDS"/>
    <property type="match status" value="1"/>
</dbReference>
<reference evidence="9 10" key="1">
    <citation type="journal article" date="2014" name="Int. J. Syst. Evol. Microbiol.">
        <title>Complete genome sequence of Corynebacterium casei LMG S-19264T (=DSM 44701T), isolated from a smear-ripened cheese.</title>
        <authorList>
            <consortium name="US DOE Joint Genome Institute (JGI-PGF)"/>
            <person name="Walter F."/>
            <person name="Albersmeier A."/>
            <person name="Kalinowski J."/>
            <person name="Ruckert C."/>
        </authorList>
    </citation>
    <scope>NUCLEOTIDE SEQUENCE [LARGE SCALE GENOMIC DNA]</scope>
    <source>
        <strain evidence="9 10">CGMCC 4.7215</strain>
    </source>
</reference>
<comment type="caution">
    <text evidence="9">The sequence shown here is derived from an EMBL/GenBank/DDBJ whole genome shotgun (WGS) entry which is preliminary data.</text>
</comment>
<evidence type="ECO:0000256" key="1">
    <source>
        <dbReference type="ARBA" id="ARBA00005417"/>
    </source>
</evidence>
<dbReference type="EMBL" id="JBHSZQ010000001">
    <property type="protein sequence ID" value="MFC7124487.1"/>
    <property type="molecule type" value="Genomic_DNA"/>
</dbReference>
<evidence type="ECO:0000259" key="8">
    <source>
        <dbReference type="PROSITE" id="PS50893"/>
    </source>
</evidence>
<feature type="domain" description="ABC transporter" evidence="8">
    <location>
        <begin position="22"/>
        <end position="271"/>
    </location>
</feature>
<dbReference type="PANTHER" id="PTHR45772">
    <property type="entry name" value="CONSERVED COMPONENT OF ABC TRANSPORTER FOR NATURAL AMINO ACIDS-RELATED"/>
    <property type="match status" value="1"/>
</dbReference>
<dbReference type="CDD" id="cd03219">
    <property type="entry name" value="ABC_Mj1267_LivG_branched"/>
    <property type="match status" value="1"/>
</dbReference>
<comment type="function">
    <text evidence="6">Probable component of a branched-chain amino-acid transport system.</text>
</comment>
<proteinExistence type="inferred from homology"/>
<dbReference type="PROSITE" id="PS00211">
    <property type="entry name" value="ABC_TRANSPORTER_1"/>
    <property type="match status" value="1"/>
</dbReference>
<dbReference type="RefSeq" id="WP_267637797.1">
    <property type="nucleotide sequence ID" value="NZ_JAODIY010000010.1"/>
</dbReference>